<comment type="subcellular location">
    <subcellularLocation>
        <location evidence="6">Cytoplasm</location>
    </subcellularLocation>
</comment>
<dbReference type="InterPro" id="IPR029063">
    <property type="entry name" value="SAM-dependent_MTases_sf"/>
</dbReference>
<dbReference type="SUPFAM" id="SSF53335">
    <property type="entry name" value="S-adenosyl-L-methionine-dependent methyltransferases"/>
    <property type="match status" value="1"/>
</dbReference>
<dbReference type="RefSeq" id="WP_008634752.1">
    <property type="nucleotide sequence ID" value="NZ_AFXZ01000002.1"/>
</dbReference>
<comment type="caution">
    <text evidence="7">The sequence shown here is derived from an EMBL/GenBank/DDBJ whole genome shotgun (WGS) entry which is preliminary data.</text>
</comment>
<dbReference type="eggNOG" id="COG3129">
    <property type="taxonomic scope" value="Bacteria"/>
</dbReference>
<keyword evidence="8" id="KW-1185">Reference proteome</keyword>
<comment type="catalytic activity">
    <reaction evidence="6">
        <text>adenosine(1618) in 23S rRNA + S-adenosyl-L-methionine = N(6)-methyladenosine(1618) in 23S rRNA + S-adenosyl-L-homocysteine + H(+)</text>
        <dbReference type="Rhea" id="RHEA:16497"/>
        <dbReference type="Rhea" id="RHEA-COMP:10229"/>
        <dbReference type="Rhea" id="RHEA-COMP:10231"/>
        <dbReference type="ChEBI" id="CHEBI:15378"/>
        <dbReference type="ChEBI" id="CHEBI:57856"/>
        <dbReference type="ChEBI" id="CHEBI:59789"/>
        <dbReference type="ChEBI" id="CHEBI:74411"/>
        <dbReference type="ChEBI" id="CHEBI:74449"/>
        <dbReference type="EC" id="2.1.1.181"/>
    </reaction>
</comment>
<dbReference type="InterPro" id="IPR016909">
    <property type="entry name" value="rRNA_lsu_MeTfrase_F"/>
</dbReference>
<dbReference type="GO" id="GO:0005737">
    <property type="term" value="C:cytoplasm"/>
    <property type="evidence" value="ECO:0007669"/>
    <property type="project" value="UniProtKB-SubCell"/>
</dbReference>
<keyword evidence="4 6" id="KW-0808">Transferase</keyword>
<dbReference type="AlphaFoldDB" id="G2E9M1"/>
<keyword evidence="5 6" id="KW-0949">S-adenosyl-L-methionine</keyword>
<dbReference type="PATRIC" id="fig|1046627.3.peg.246"/>
<evidence type="ECO:0000256" key="4">
    <source>
        <dbReference type="ARBA" id="ARBA00022679"/>
    </source>
</evidence>
<accession>G2E9M1</accession>
<evidence type="ECO:0000256" key="2">
    <source>
        <dbReference type="ARBA" id="ARBA00022552"/>
    </source>
</evidence>
<comment type="function">
    <text evidence="6">Specifically methylates the adenine in position 1618 of 23S rRNA.</text>
</comment>
<dbReference type="NCBIfam" id="NF008725">
    <property type="entry name" value="PRK11727.1"/>
    <property type="match status" value="1"/>
</dbReference>
<organism evidence="7 8">
    <name type="scientific">Bizionia argentinensis JUB59</name>
    <dbReference type="NCBI Taxonomy" id="1046627"/>
    <lineage>
        <taxon>Bacteria</taxon>
        <taxon>Pseudomonadati</taxon>
        <taxon>Bacteroidota</taxon>
        <taxon>Flavobacteriia</taxon>
        <taxon>Flavobacteriales</taxon>
        <taxon>Flavobacteriaceae</taxon>
        <taxon>Bizionia</taxon>
    </lineage>
</organism>
<evidence type="ECO:0000313" key="7">
    <source>
        <dbReference type="EMBL" id="EGV45059.1"/>
    </source>
</evidence>
<dbReference type="Proteomes" id="UP000003730">
    <property type="component" value="Unassembled WGS sequence"/>
</dbReference>
<dbReference type="Gene3D" id="3.40.50.150">
    <property type="entry name" value="Vaccinia Virus protein VP39"/>
    <property type="match status" value="1"/>
</dbReference>
<reference evidence="7 8" key="1">
    <citation type="journal article" date="2008" name="Int. J. Syst. Evol. Microbiol.">
        <title>Bizionia argentinensis sp. nov., isolated from surface marine water in Antarctica.</title>
        <authorList>
            <person name="Bercovich A."/>
            <person name="Vazquez S.C."/>
            <person name="Yankilevich P."/>
            <person name="Coria S.H."/>
            <person name="Foti M."/>
            <person name="Hernandez E."/>
            <person name="Vidal A."/>
            <person name="Ruberto L."/>
            <person name="Melo C."/>
            <person name="Marenssi S."/>
            <person name="Criscuolo M."/>
            <person name="Memoli M."/>
            <person name="Arguelles M."/>
            <person name="Mac Cormack W.P."/>
        </authorList>
    </citation>
    <scope>NUCLEOTIDE SEQUENCE [LARGE SCALE GENOMIC DNA]</scope>
    <source>
        <strain evidence="7 8">JUB59</strain>
    </source>
</reference>
<evidence type="ECO:0000256" key="5">
    <source>
        <dbReference type="ARBA" id="ARBA00022691"/>
    </source>
</evidence>
<dbReference type="HAMAP" id="MF_01848">
    <property type="entry name" value="23SrRNA_methyltr_F"/>
    <property type="match status" value="1"/>
</dbReference>
<dbReference type="PANTHER" id="PTHR13393:SF0">
    <property type="entry name" value="RNA N6-ADENOSINE-METHYLTRANSFERASE METTL16"/>
    <property type="match status" value="1"/>
</dbReference>
<dbReference type="STRING" id="1046627.BZARG_233"/>
<gene>
    <name evidence="6 7" type="primary">rlmF</name>
    <name evidence="7" type="ORF">BZARG_233</name>
</gene>
<dbReference type="PANTHER" id="PTHR13393">
    <property type="entry name" value="SAM-DEPENDENT METHYLTRANSFERASE"/>
    <property type="match status" value="1"/>
</dbReference>
<protein>
    <recommendedName>
        <fullName evidence="6">Ribosomal RNA large subunit methyltransferase F</fullName>
        <ecNumber evidence="6">2.1.1.181</ecNumber>
    </recommendedName>
    <alternativeName>
        <fullName evidence="6">23S rRNA mA1618 methyltransferase</fullName>
    </alternativeName>
    <alternativeName>
        <fullName evidence="6">rRNA adenine N-6-methyltransferase</fullName>
    </alternativeName>
</protein>
<dbReference type="GO" id="GO:0070475">
    <property type="term" value="P:rRNA base methylation"/>
    <property type="evidence" value="ECO:0007669"/>
    <property type="project" value="TreeGrafter"/>
</dbReference>
<dbReference type="Pfam" id="PF05971">
    <property type="entry name" value="Methyltransf_10"/>
    <property type="match status" value="1"/>
</dbReference>
<dbReference type="OrthoDB" id="1115728at2"/>
<dbReference type="CDD" id="cd02440">
    <property type="entry name" value="AdoMet_MTases"/>
    <property type="match status" value="1"/>
</dbReference>
<sequence>MHPNNIHNKSYNFDRLIISNPDLKTFVFRNEYGTKTIDFAQAEAVFQLNKALLLSDYGLAHYQLPVGYLCPPIPGRADYIHHIHDLIDSDPTPIKGLDIGVGANAIYPILGAQIYQWYMVGTDINAESVEIAKNTIELNPQLKDFIDIRFQENPAHIFEGIIKEDEHYHFTICNPPFHASEKDALKGTQRKLKNLNLEPKSTLNFGGQAHELWCNGGEALFIKRMIKESKKFENQVNWFTTLVSKAENLPKLTKQLNKLKATHRIIDMGQGQKISRILAWHFHD</sequence>
<dbReference type="EMBL" id="AFXZ01000002">
    <property type="protein sequence ID" value="EGV45059.1"/>
    <property type="molecule type" value="Genomic_DNA"/>
</dbReference>
<keyword evidence="3 6" id="KW-0489">Methyltransferase</keyword>
<evidence type="ECO:0000256" key="1">
    <source>
        <dbReference type="ARBA" id="ARBA00022490"/>
    </source>
</evidence>
<comment type="similarity">
    <text evidence="6">Belongs to the methyltransferase superfamily. METTL16/RlmF family.</text>
</comment>
<name>G2E9M1_9FLAO</name>
<dbReference type="EC" id="2.1.1.181" evidence="6"/>
<proteinExistence type="inferred from homology"/>
<evidence type="ECO:0000256" key="3">
    <source>
        <dbReference type="ARBA" id="ARBA00022603"/>
    </source>
</evidence>
<keyword evidence="1 6" id="KW-0963">Cytoplasm</keyword>
<keyword evidence="2 6" id="KW-0698">rRNA processing</keyword>
<dbReference type="InterPro" id="IPR010286">
    <property type="entry name" value="METTL16/RlmF"/>
</dbReference>
<dbReference type="GO" id="GO:0052907">
    <property type="term" value="F:23S rRNA (adenine(1618)-N(6))-methyltransferase activity"/>
    <property type="evidence" value="ECO:0007669"/>
    <property type="project" value="UniProtKB-EC"/>
</dbReference>
<dbReference type="PIRSF" id="PIRSF029038">
    <property type="entry name" value="Mtase_YbiN_prd"/>
    <property type="match status" value="1"/>
</dbReference>
<evidence type="ECO:0000313" key="8">
    <source>
        <dbReference type="Proteomes" id="UP000003730"/>
    </source>
</evidence>
<evidence type="ECO:0000256" key="6">
    <source>
        <dbReference type="HAMAP-Rule" id="MF_01848"/>
    </source>
</evidence>